<gene>
    <name evidence="2" type="ORF">CU102_19655</name>
</gene>
<keyword evidence="3" id="KW-1185">Reference proteome</keyword>
<organism evidence="2 3">
    <name type="scientific">Phyllobacterium brassicacearum</name>
    <dbReference type="NCBI Taxonomy" id="314235"/>
    <lineage>
        <taxon>Bacteria</taxon>
        <taxon>Pseudomonadati</taxon>
        <taxon>Pseudomonadota</taxon>
        <taxon>Alphaproteobacteria</taxon>
        <taxon>Hyphomicrobiales</taxon>
        <taxon>Phyllobacteriaceae</taxon>
        <taxon>Phyllobacterium</taxon>
    </lineage>
</organism>
<keyword evidence="1" id="KW-0732">Signal</keyword>
<dbReference type="Proteomes" id="UP000241444">
    <property type="component" value="Unassembled WGS sequence"/>
</dbReference>
<dbReference type="AlphaFoldDB" id="A0A2P7BGY0"/>
<protein>
    <recommendedName>
        <fullName evidence="4">Transposase IS701-like DDE domain-containing protein</fullName>
    </recommendedName>
</protein>
<reference evidence="3" key="1">
    <citation type="submission" date="2017-11" db="EMBL/GenBank/DDBJ databases">
        <authorList>
            <person name="Kuznetsova I."/>
            <person name="Sazanova A."/>
            <person name="Chirak E."/>
            <person name="Safronova V."/>
            <person name="Willems A."/>
        </authorList>
    </citation>
    <scope>NUCLEOTIDE SEQUENCE [LARGE SCALE GENOMIC DNA]</scope>
    <source>
        <strain evidence="3">STM 196</strain>
    </source>
</reference>
<evidence type="ECO:0000256" key="1">
    <source>
        <dbReference type="SAM" id="SignalP"/>
    </source>
</evidence>
<accession>A0A2P7BGY0</accession>
<evidence type="ECO:0008006" key="4">
    <source>
        <dbReference type="Google" id="ProtNLM"/>
    </source>
</evidence>
<feature type="signal peptide" evidence="1">
    <location>
        <begin position="1"/>
        <end position="17"/>
    </location>
</feature>
<feature type="chain" id="PRO_5015159376" description="Transposase IS701-like DDE domain-containing protein" evidence="1">
    <location>
        <begin position="18"/>
        <end position="150"/>
    </location>
</feature>
<sequence length="150" mass="16226">MLSGTKVWLIARTVSLAADTAVLALWREWFTTCGKIEEFFRVRKRAEACLVAAADSPLVEVPEPGGKRAVTAFAASDVDSLLGRGAGTAAAPTQAKPARRACKQVWMAMDKPRRFIADIAAKPDAAFFTDASGQHRTNDRKLEMAMASRS</sequence>
<dbReference type="EMBL" id="PGGO01000016">
    <property type="protein sequence ID" value="PSH65705.1"/>
    <property type="molecule type" value="Genomic_DNA"/>
</dbReference>
<name>A0A2P7BGY0_9HYPH</name>
<evidence type="ECO:0000313" key="3">
    <source>
        <dbReference type="Proteomes" id="UP000241444"/>
    </source>
</evidence>
<proteinExistence type="predicted"/>
<comment type="caution">
    <text evidence="2">The sequence shown here is derived from an EMBL/GenBank/DDBJ whole genome shotgun (WGS) entry which is preliminary data.</text>
</comment>
<evidence type="ECO:0000313" key="2">
    <source>
        <dbReference type="EMBL" id="PSH65705.1"/>
    </source>
</evidence>